<keyword evidence="3" id="KW-1185">Reference proteome</keyword>
<feature type="compositionally biased region" description="Low complexity" evidence="1">
    <location>
        <begin position="102"/>
        <end position="132"/>
    </location>
</feature>
<evidence type="ECO:0000313" key="2">
    <source>
        <dbReference type="EMBL" id="CDH60198.1"/>
    </source>
</evidence>
<dbReference type="AlphaFoldDB" id="A0A068SCS5"/>
<comment type="caution">
    <text evidence="2">The sequence shown here is derived from an EMBL/GenBank/DDBJ whole genome shotgun (WGS) entry which is preliminary data.</text>
</comment>
<sequence>MSSTSQHTSNEANADPRYLEVLHQYFQNETATPSLARFFEFDFDAVIHASPHSSIKSTWNKRFLTAAAKFNVKNVSKDQPNWDNICEAILKACADGQKALDTASSNSSTTTTTTTGKRSRSTSSSSSKTDSCLLSPSAKARFHSEFTKMSNESKWLLRTNDDGSKVYVEDLMYKHGQNCDYEHAVHSWILDVEDHCWEDVFTAEELETLKVTGNPHLPPIPKPAAELFKKCTDALLEVDCGDDDKAVDALWKAITEDGFYNPHTQPDEEWIQRTLLDYLSLYRHDLVENIIQQGSEMDYAVRFWSNLDKCLDDLALTLRNQACLPTLIRTNAERSSFGVGPIDDQQRSVRPDTLVIKDGIYFALSECGKEDLGGIGKKEIVERKLHTPKILKDLFKHALRECGQQEALARVLKVVAWTQNGPRMRMTVLDCPAGYVCRLLHTNEYKMPKRPSAIPASLFPLLKLALKTKAVVKTAIGQIQAHSRSVDDDDPDFVLTPKNNILKLPTTMTLVNKKPRC</sequence>
<name>A0A068SCS5_9FUNG</name>
<reference evidence="2" key="1">
    <citation type="submission" date="2013-08" db="EMBL/GenBank/DDBJ databases">
        <title>Gene expansion shapes genome architecture in the human pathogen Lichtheimia corymbifera: an evolutionary genomics analysis in the ancient terrestrial Mucorales (Mucoromycotina).</title>
        <authorList>
            <person name="Schwartze V.U."/>
            <person name="Winter S."/>
            <person name="Shelest E."/>
            <person name="Marcet-Houben M."/>
            <person name="Horn F."/>
            <person name="Wehner S."/>
            <person name="Hoffmann K."/>
            <person name="Riege K."/>
            <person name="Sammeth M."/>
            <person name="Nowrousian M."/>
            <person name="Valiante V."/>
            <person name="Linde J."/>
            <person name="Jacobsen I.D."/>
            <person name="Marz M."/>
            <person name="Brakhage A.A."/>
            <person name="Gabaldon T."/>
            <person name="Bocker S."/>
            <person name="Voigt K."/>
        </authorList>
    </citation>
    <scope>NUCLEOTIDE SEQUENCE [LARGE SCALE GENOMIC DNA]</scope>
    <source>
        <strain evidence="2">FSU 9682</strain>
    </source>
</reference>
<accession>A0A068SCS5</accession>
<dbReference type="EMBL" id="CBTN010000085">
    <property type="protein sequence ID" value="CDH60198.1"/>
    <property type="molecule type" value="Genomic_DNA"/>
</dbReference>
<gene>
    <name evidence="2" type="ORF">LCOR_10986.1</name>
</gene>
<feature type="region of interest" description="Disordered" evidence="1">
    <location>
        <begin position="101"/>
        <end position="132"/>
    </location>
</feature>
<dbReference type="OrthoDB" id="2274220at2759"/>
<dbReference type="VEuPathDB" id="FungiDB:LCOR_10986.1"/>
<organism evidence="2 3">
    <name type="scientific">Lichtheimia corymbifera JMRC:FSU:9682</name>
    <dbReference type="NCBI Taxonomy" id="1263082"/>
    <lineage>
        <taxon>Eukaryota</taxon>
        <taxon>Fungi</taxon>
        <taxon>Fungi incertae sedis</taxon>
        <taxon>Mucoromycota</taxon>
        <taxon>Mucoromycotina</taxon>
        <taxon>Mucoromycetes</taxon>
        <taxon>Mucorales</taxon>
        <taxon>Lichtheimiaceae</taxon>
        <taxon>Lichtheimia</taxon>
    </lineage>
</organism>
<protein>
    <submittedName>
        <fullName evidence="2">Uncharacterized protein</fullName>
    </submittedName>
</protein>
<proteinExistence type="predicted"/>
<dbReference type="Proteomes" id="UP000027586">
    <property type="component" value="Unassembled WGS sequence"/>
</dbReference>
<evidence type="ECO:0000256" key="1">
    <source>
        <dbReference type="SAM" id="MobiDB-lite"/>
    </source>
</evidence>
<evidence type="ECO:0000313" key="3">
    <source>
        <dbReference type="Proteomes" id="UP000027586"/>
    </source>
</evidence>